<dbReference type="Gene3D" id="1.10.30.50">
    <property type="match status" value="1"/>
</dbReference>
<reference evidence="2 3" key="1">
    <citation type="submission" date="2019-03" db="EMBL/GenBank/DDBJ databases">
        <title>Three New Species of Nocardioides, Nocardioides euryhalodurans sp. nov., Nocardioides seonyuensis sp. nov. and Nocardioides eburneoflavus sp. nov., Iolated from Soil.</title>
        <authorList>
            <person name="Roh S.G."/>
            <person name="Lee C."/>
            <person name="Kim M.-K."/>
            <person name="Kim S.B."/>
        </authorList>
    </citation>
    <scope>NUCLEOTIDE SEQUENCE [LARGE SCALE GENOMIC DNA]</scope>
    <source>
        <strain evidence="2 3">MMS17-SY117</strain>
    </source>
</reference>
<evidence type="ECO:0000313" key="3">
    <source>
        <dbReference type="Proteomes" id="UP000294894"/>
    </source>
</evidence>
<proteinExistence type="predicted"/>
<dbReference type="SMART" id="SM00507">
    <property type="entry name" value="HNHc"/>
    <property type="match status" value="1"/>
</dbReference>
<feature type="domain" description="HNH nuclease" evidence="1">
    <location>
        <begin position="333"/>
        <end position="383"/>
    </location>
</feature>
<sequence length="406" mass="43535">MSTLLQEVHAALDRVQPGVPSEGYAVAVVECDRAVRRLEALKLRLVAAADHALVPQRSGARDAGSWLASQTRAGQAQAARHARLATSLDRDLRATASALASGDVSVEHAAVIADAKRKLPAALTPAQTGAVESRLVEQARTCDPVQLRRLARRALEAVERDPAVVDAHEDGLLVDEEAAALARTRLTLHDHGDGTTSGHFTVPTLAASILRRVLDTMTAPRRGRLGAGRAQAGDQAVDRGPAHDRGLAFATLLERVPTDHLHGKVAATVLVKLDLDTLRGRLKAAGLDTGDLVSAGEARRLACNAGLVPAVLGGQSQPLDLGRSQRLFTEAQRTAGVLTHTSCAADGCEVPYAWTELHHRRPWSRGGRTDRADMVPLCGFHHRRIHDRGFRHARLPDGSVRFTRRT</sequence>
<name>A0A4P7GNL4_9ACTN</name>
<organism evidence="2 3">
    <name type="scientific">Nocardioides euryhalodurans</name>
    <dbReference type="NCBI Taxonomy" id="2518370"/>
    <lineage>
        <taxon>Bacteria</taxon>
        <taxon>Bacillati</taxon>
        <taxon>Actinomycetota</taxon>
        <taxon>Actinomycetes</taxon>
        <taxon>Propionibacteriales</taxon>
        <taxon>Nocardioidaceae</taxon>
        <taxon>Nocardioides</taxon>
    </lineage>
</organism>
<keyword evidence="2" id="KW-0255">Endonuclease</keyword>
<keyword evidence="3" id="KW-1185">Reference proteome</keyword>
<dbReference type="GO" id="GO:0004519">
    <property type="term" value="F:endonuclease activity"/>
    <property type="evidence" value="ECO:0007669"/>
    <property type="project" value="UniProtKB-KW"/>
</dbReference>
<gene>
    <name evidence="2" type="ORF">EXE57_17045</name>
</gene>
<keyword evidence="2" id="KW-0540">Nuclease</keyword>
<dbReference type="EMBL" id="CP038267">
    <property type="protein sequence ID" value="QBR93795.1"/>
    <property type="molecule type" value="Genomic_DNA"/>
</dbReference>
<dbReference type="Proteomes" id="UP000294894">
    <property type="component" value="Chromosome"/>
</dbReference>
<protein>
    <submittedName>
        <fullName evidence="2">HNH endonuclease</fullName>
    </submittedName>
</protein>
<evidence type="ECO:0000259" key="1">
    <source>
        <dbReference type="SMART" id="SM00507"/>
    </source>
</evidence>
<dbReference type="RefSeq" id="WP_135079570.1">
    <property type="nucleotide sequence ID" value="NZ_CP038267.1"/>
</dbReference>
<dbReference type="CDD" id="cd00085">
    <property type="entry name" value="HNHc"/>
    <property type="match status" value="1"/>
</dbReference>
<accession>A0A4P7GNL4</accession>
<dbReference type="InterPro" id="IPR003870">
    <property type="entry name" value="DUF222"/>
</dbReference>
<dbReference type="InterPro" id="IPR003615">
    <property type="entry name" value="HNH_nuc"/>
</dbReference>
<dbReference type="AlphaFoldDB" id="A0A4P7GNL4"/>
<dbReference type="Pfam" id="PF02720">
    <property type="entry name" value="DUF222"/>
    <property type="match status" value="1"/>
</dbReference>
<evidence type="ECO:0000313" key="2">
    <source>
        <dbReference type="EMBL" id="QBR93795.1"/>
    </source>
</evidence>
<dbReference type="KEGG" id="noy:EXE57_17045"/>
<dbReference type="OrthoDB" id="3634417at2"/>
<keyword evidence="2" id="KW-0378">Hydrolase</keyword>